<dbReference type="Proteomes" id="UP000036873">
    <property type="component" value="Unassembled WGS sequence"/>
</dbReference>
<dbReference type="NCBIfam" id="TIGR03172">
    <property type="entry name" value="selenium cofactor biosynthesis protein YqeC"/>
    <property type="match status" value="1"/>
</dbReference>
<evidence type="ECO:0000313" key="1">
    <source>
        <dbReference type="EMBL" id="KNZ43241.1"/>
    </source>
</evidence>
<keyword evidence="2" id="KW-1185">Reference proteome</keyword>
<reference evidence="2" key="1">
    <citation type="submission" date="2015-07" db="EMBL/GenBank/DDBJ databases">
        <title>Draft genome sequence of Acetobacterium bakii DSM 8293, a potential psychrophilic chemical producer through syngas fermentation.</title>
        <authorList>
            <person name="Song Y."/>
            <person name="Hwang S."/>
            <person name="Cho B.-K."/>
        </authorList>
    </citation>
    <scope>NUCLEOTIDE SEQUENCE [LARGE SCALE GENOMIC DNA]</scope>
    <source>
        <strain evidence="2">DSM 8239</strain>
    </source>
</reference>
<dbReference type="OrthoDB" id="368187at2"/>
<comment type="caution">
    <text evidence="1">The sequence shown here is derived from an EMBL/GenBank/DDBJ whole genome shotgun (WGS) entry which is preliminary data.</text>
</comment>
<evidence type="ECO:0000313" key="2">
    <source>
        <dbReference type="Proteomes" id="UP000036873"/>
    </source>
</evidence>
<organism evidence="1 2">
    <name type="scientific">Acetobacterium bakii</name>
    <dbReference type="NCBI Taxonomy" id="52689"/>
    <lineage>
        <taxon>Bacteria</taxon>
        <taxon>Bacillati</taxon>
        <taxon>Bacillota</taxon>
        <taxon>Clostridia</taxon>
        <taxon>Eubacteriales</taxon>
        <taxon>Eubacteriaceae</taxon>
        <taxon>Acetobacterium</taxon>
    </lineage>
</organism>
<name>A0A0L6U403_9FIRM</name>
<evidence type="ECO:0008006" key="3">
    <source>
        <dbReference type="Google" id="ProtNLM"/>
    </source>
</evidence>
<dbReference type="EMBL" id="LGYO01000006">
    <property type="protein sequence ID" value="KNZ43241.1"/>
    <property type="molecule type" value="Genomic_DNA"/>
</dbReference>
<dbReference type="RefSeq" id="WP_050738688.1">
    <property type="nucleotide sequence ID" value="NZ_LGYO01000006.1"/>
</dbReference>
<sequence length="241" mass="27294">MNLIKDFNIQEDDVVTITGGGGKTSLMFAIGKELSAKEMTHVLTTTAKICIADVPKNQCMISKDIEAVLNQIKKDPKREWIIGKEIVAGMKISGFSDNELDYLKDTLGSLVILNEGDGSKRKPYKFYNDYEPIIPKLTTKIIHVIGAEVLFQKIDEAFFHRSELYGDTEAIFDEGVFKKVMENFIENKLDTMLEKTTPRILFINKADGDHLENAKTMGEIGRLLFDQCFIGSLKEEWVKRC</sequence>
<dbReference type="InterPro" id="IPR017587">
    <property type="entry name" value="YqeC"/>
</dbReference>
<proteinExistence type="predicted"/>
<dbReference type="STRING" id="52689.AKG39_02020"/>
<dbReference type="Pfam" id="PF19842">
    <property type="entry name" value="YqeC"/>
    <property type="match status" value="1"/>
</dbReference>
<accession>A0A0L6U403</accession>
<dbReference type="AlphaFoldDB" id="A0A0L6U403"/>
<gene>
    <name evidence="1" type="ORF">AKG39_02020</name>
</gene>
<protein>
    <recommendedName>
        <fullName evidence="3">Selenium-dependent hydroxylase accessory protein YqeC</fullName>
    </recommendedName>
</protein>